<evidence type="ECO:0000256" key="1">
    <source>
        <dbReference type="SAM" id="MobiDB-lite"/>
    </source>
</evidence>
<dbReference type="EMBL" id="BKCJ010002049">
    <property type="protein sequence ID" value="GEU45894.1"/>
    <property type="molecule type" value="Genomic_DNA"/>
</dbReference>
<reference evidence="2" key="1">
    <citation type="journal article" date="2019" name="Sci. Rep.">
        <title>Draft genome of Tanacetum cinerariifolium, the natural source of mosquito coil.</title>
        <authorList>
            <person name="Yamashiro T."/>
            <person name="Shiraishi A."/>
            <person name="Satake H."/>
            <person name="Nakayama K."/>
        </authorList>
    </citation>
    <scope>NUCLEOTIDE SEQUENCE</scope>
</reference>
<dbReference type="AlphaFoldDB" id="A0A6L2KDF7"/>
<feature type="compositionally biased region" description="Low complexity" evidence="1">
    <location>
        <begin position="218"/>
        <end position="231"/>
    </location>
</feature>
<gene>
    <name evidence="2" type="ORF">Tci_017872</name>
</gene>
<protein>
    <submittedName>
        <fullName evidence="2">Uncharacterized protein</fullName>
    </submittedName>
</protein>
<organism evidence="2">
    <name type="scientific">Tanacetum cinerariifolium</name>
    <name type="common">Dalmatian daisy</name>
    <name type="synonym">Chrysanthemum cinerariifolium</name>
    <dbReference type="NCBI Taxonomy" id="118510"/>
    <lineage>
        <taxon>Eukaryota</taxon>
        <taxon>Viridiplantae</taxon>
        <taxon>Streptophyta</taxon>
        <taxon>Embryophyta</taxon>
        <taxon>Tracheophyta</taxon>
        <taxon>Spermatophyta</taxon>
        <taxon>Magnoliopsida</taxon>
        <taxon>eudicotyledons</taxon>
        <taxon>Gunneridae</taxon>
        <taxon>Pentapetalae</taxon>
        <taxon>asterids</taxon>
        <taxon>campanulids</taxon>
        <taxon>Asterales</taxon>
        <taxon>Asteraceae</taxon>
        <taxon>Asteroideae</taxon>
        <taxon>Anthemideae</taxon>
        <taxon>Anthemidinae</taxon>
        <taxon>Tanacetum</taxon>
    </lineage>
</organism>
<evidence type="ECO:0000313" key="2">
    <source>
        <dbReference type="EMBL" id="GEU45894.1"/>
    </source>
</evidence>
<name>A0A6L2KDF7_TANCI</name>
<sequence>MPIEETRKKIYLVDSKFYATRNDSKVLKYTLKKIPFDLDGEASELERRVMSKAQASVLHALNYKSTCRGTVFDAPPRLNPSGCAKLTTFVVMCKAYGGDPSHLGRYPTSVRVFPDPILFLAGLKPLWEYGQQRPAIMAGEMAFTNFIYTKDDEDLLFLPKEPSPGFGTEITKNFRESSKPELFVVHPGSVSTRIKDRKCKTRGGLSRPLVKRKLAPGSSNSHATHAKTSSSSKDDVPYLTVADDDEGLLDVLELKDATACHLKIPAITPLAWKNHIDNHIDVELLDLHDRCYARQAVVNNAVNRRSHELLQVIKNLRGEFDVMKDRERAREEECDELQAKCEVKCYRSSYKKDHTQAKNNLATATFPWLGVFVVDPLAPIEALLSKKSASLQRPDPLRTQVPFPSS</sequence>
<comment type="caution">
    <text evidence="2">The sequence shown here is derived from an EMBL/GenBank/DDBJ whole genome shotgun (WGS) entry which is preliminary data.</text>
</comment>
<feature type="region of interest" description="Disordered" evidence="1">
    <location>
        <begin position="212"/>
        <end position="237"/>
    </location>
</feature>
<accession>A0A6L2KDF7</accession>
<proteinExistence type="predicted"/>